<evidence type="ECO:0000256" key="1">
    <source>
        <dbReference type="ARBA" id="ARBA00022801"/>
    </source>
</evidence>
<dbReference type="SUPFAM" id="SSF50494">
    <property type="entry name" value="Trypsin-like serine proteases"/>
    <property type="match status" value="1"/>
</dbReference>
<sequence length="392" mass="45229">MKTLKDLSFKLVSDDGQCSTGLLIDAEKGFILGSILSNTITVYSSKTSYKPYEASIRCKCPNMELAIYLIDTDIFKNTPKTGWKRSFLLEEGSTLFVGGFKKDDKMISVIRTTIISFPKSRLLVDTDINQSYQIILACNYDKEMIGSPVIGEDGDTVGILGEYGMISIGTVISVYKYMKDSNLNTVDYPTPALMWSYGIRSIMRHKTNNENNYGILVKDVLPDSYLDNIHSEDIITHIIFDDNVAFLDRYGYSNIVKVTKSRKLYAHNYGEFKLVSNRRVSLEELFELVTDHFSIQIIRDFKPTMIKCKVEKKSSKLFGYETLIYQDYTFREPTLFELSKRKLSEWYENRLIIDGDWITMSMRELRNQIKDMDDRLVIKTESSNLIVLWKDI</sequence>
<dbReference type="InterPro" id="IPR009003">
    <property type="entry name" value="Peptidase_S1_PA"/>
</dbReference>
<evidence type="ECO:0000313" key="2">
    <source>
        <dbReference type="EMBL" id="QBK92688.1"/>
    </source>
</evidence>
<dbReference type="GO" id="GO:0016787">
    <property type="term" value="F:hydrolase activity"/>
    <property type="evidence" value="ECO:0007669"/>
    <property type="project" value="UniProtKB-KW"/>
</dbReference>
<name>A0A481Z9W4_9VIRU</name>
<reference evidence="2" key="1">
    <citation type="journal article" date="2019" name="MBio">
        <title>Virus Genomes from Deep Sea Sediments Expand the Ocean Megavirome and Support Independent Origins of Viral Gigantism.</title>
        <authorList>
            <person name="Backstrom D."/>
            <person name="Yutin N."/>
            <person name="Jorgensen S.L."/>
            <person name="Dharamshi J."/>
            <person name="Homa F."/>
            <person name="Zaremba-Niedwiedzka K."/>
            <person name="Spang A."/>
            <person name="Wolf Y.I."/>
            <person name="Koonin E.V."/>
            <person name="Ettema T.J."/>
        </authorList>
    </citation>
    <scope>NUCLEOTIDE SEQUENCE</scope>
</reference>
<organism evidence="2">
    <name type="scientific">Pithovirus LCPAC401</name>
    <dbReference type="NCBI Taxonomy" id="2506595"/>
    <lineage>
        <taxon>Viruses</taxon>
        <taxon>Pithoviruses</taxon>
    </lineage>
</organism>
<dbReference type="EMBL" id="MK500580">
    <property type="protein sequence ID" value="QBK92688.1"/>
    <property type="molecule type" value="Genomic_DNA"/>
</dbReference>
<gene>
    <name evidence="2" type="ORF">LCPAC401_03260</name>
</gene>
<accession>A0A481Z9W4</accession>
<proteinExistence type="predicted"/>
<protein>
    <submittedName>
        <fullName evidence="2">Uncharacterized protein</fullName>
    </submittedName>
</protein>
<keyword evidence="1" id="KW-0378">Hydrolase</keyword>